<dbReference type="InterPro" id="IPR029063">
    <property type="entry name" value="SAM-dependent_MTases_sf"/>
</dbReference>
<protein>
    <recommendedName>
        <fullName evidence="1">peptide chain release factor N(5)-glutamine methyltransferase</fullName>
        <ecNumber evidence="1">2.1.1.297</ecNumber>
    </recommendedName>
</protein>
<accession>A0AAP4BQ83</accession>
<feature type="domain" description="Release factor glutamine methyltransferase N-terminal" evidence="7">
    <location>
        <begin position="2"/>
        <end position="66"/>
    </location>
</feature>
<dbReference type="AlphaFoldDB" id="A0AAP4BQ83"/>
<dbReference type="NCBIfam" id="TIGR03534">
    <property type="entry name" value="RF_mod_PrmC"/>
    <property type="match status" value="1"/>
</dbReference>
<evidence type="ECO:0000256" key="4">
    <source>
        <dbReference type="ARBA" id="ARBA00022691"/>
    </source>
</evidence>
<dbReference type="PANTHER" id="PTHR18895:SF74">
    <property type="entry name" value="MTRF1L RELEASE FACTOR GLUTAMINE METHYLTRANSFERASE"/>
    <property type="match status" value="1"/>
</dbReference>
<proteinExistence type="predicted"/>
<dbReference type="Gene3D" id="1.10.8.10">
    <property type="entry name" value="DNA helicase RuvA subunit, C-terminal domain"/>
    <property type="match status" value="1"/>
</dbReference>
<sequence>MLHSAIRRFSAAGIANAAGEARLLAGHYLAVGSAEVFLHLREPAPKGLASAIERRERREPLQHIIGSAPFGPLDMLVGPGVFIPRPETEVLAQWAVDKLVGDITSEHPVVLDLCTGTGALAAYIAHEFSAARVIGVEYSSRAMRWAEKNLYNLQQHCGLNYELVDGDVLDPTLLADIAGQVDLIVCNPPYVPRDDTLDAEVYADPDDAVFAGESGMDVINGLAVQCARLLRPGGFVGFEHDDATSEQSLQVFKAEADFCAVTPLADLTGRKRFVTAAKRVKS</sequence>
<dbReference type="InterPro" id="IPR007848">
    <property type="entry name" value="Small_mtfrase_dom"/>
</dbReference>
<comment type="catalytic activity">
    <reaction evidence="5">
        <text>L-glutaminyl-[peptide chain release factor] + S-adenosyl-L-methionine = N(5)-methyl-L-glutaminyl-[peptide chain release factor] + S-adenosyl-L-homocysteine + H(+)</text>
        <dbReference type="Rhea" id="RHEA:42896"/>
        <dbReference type="Rhea" id="RHEA-COMP:10271"/>
        <dbReference type="Rhea" id="RHEA-COMP:10272"/>
        <dbReference type="ChEBI" id="CHEBI:15378"/>
        <dbReference type="ChEBI" id="CHEBI:30011"/>
        <dbReference type="ChEBI" id="CHEBI:57856"/>
        <dbReference type="ChEBI" id="CHEBI:59789"/>
        <dbReference type="ChEBI" id="CHEBI:61891"/>
        <dbReference type="EC" id="2.1.1.297"/>
    </reaction>
</comment>
<keyword evidence="3 8" id="KW-0808">Transferase</keyword>
<dbReference type="GO" id="GO:0003676">
    <property type="term" value="F:nucleic acid binding"/>
    <property type="evidence" value="ECO:0007669"/>
    <property type="project" value="InterPro"/>
</dbReference>
<dbReference type="InterPro" id="IPR040758">
    <property type="entry name" value="PrmC_N"/>
</dbReference>
<evidence type="ECO:0000256" key="2">
    <source>
        <dbReference type="ARBA" id="ARBA00022603"/>
    </source>
</evidence>
<dbReference type="PANTHER" id="PTHR18895">
    <property type="entry name" value="HEMK METHYLTRANSFERASE"/>
    <property type="match status" value="1"/>
</dbReference>
<dbReference type="InterPro" id="IPR050320">
    <property type="entry name" value="N5-glutamine_MTase"/>
</dbReference>
<dbReference type="GO" id="GO:0102559">
    <property type="term" value="F:peptide chain release factor N(5)-glutamine methyltransferase activity"/>
    <property type="evidence" value="ECO:0007669"/>
    <property type="project" value="UniProtKB-EC"/>
</dbReference>
<reference evidence="8" key="1">
    <citation type="submission" date="2023-05" db="EMBL/GenBank/DDBJ databases">
        <title>Metabolic capabilities are highly conserved among human nasal-associated Corynebacterium species in pangenomic analyses.</title>
        <authorList>
            <person name="Tran T.H."/>
            <person name="Roberts A.Q."/>
            <person name="Escapa I.F."/>
            <person name="Gao W."/>
            <person name="Conlan S."/>
            <person name="Kong H."/>
            <person name="Segre J.A."/>
            <person name="Kelly M.S."/>
            <person name="Lemon K.P."/>
        </authorList>
    </citation>
    <scope>NUCLEOTIDE SEQUENCE</scope>
    <source>
        <strain evidence="8">KPL2773</strain>
    </source>
</reference>
<comment type="caution">
    <text evidence="8">The sequence shown here is derived from an EMBL/GenBank/DDBJ whole genome shotgun (WGS) entry which is preliminary data.</text>
</comment>
<dbReference type="CDD" id="cd02440">
    <property type="entry name" value="AdoMet_MTases"/>
    <property type="match status" value="1"/>
</dbReference>
<dbReference type="NCBIfam" id="TIGR00536">
    <property type="entry name" value="hemK_fam"/>
    <property type="match status" value="1"/>
</dbReference>
<evidence type="ECO:0000259" key="7">
    <source>
        <dbReference type="Pfam" id="PF17827"/>
    </source>
</evidence>
<evidence type="ECO:0000259" key="6">
    <source>
        <dbReference type="Pfam" id="PF05175"/>
    </source>
</evidence>
<dbReference type="SUPFAM" id="SSF53335">
    <property type="entry name" value="S-adenosyl-L-methionine-dependent methyltransferases"/>
    <property type="match status" value="1"/>
</dbReference>
<evidence type="ECO:0000256" key="1">
    <source>
        <dbReference type="ARBA" id="ARBA00012771"/>
    </source>
</evidence>
<evidence type="ECO:0000313" key="9">
    <source>
        <dbReference type="Proteomes" id="UP001224412"/>
    </source>
</evidence>
<dbReference type="InterPro" id="IPR002052">
    <property type="entry name" value="DNA_methylase_N6_adenine_CS"/>
</dbReference>
<keyword evidence="4" id="KW-0949">S-adenosyl-L-methionine</keyword>
<dbReference type="GO" id="GO:0032259">
    <property type="term" value="P:methylation"/>
    <property type="evidence" value="ECO:0007669"/>
    <property type="project" value="UniProtKB-KW"/>
</dbReference>
<evidence type="ECO:0000256" key="3">
    <source>
        <dbReference type="ARBA" id="ARBA00022679"/>
    </source>
</evidence>
<keyword evidence="2 8" id="KW-0489">Methyltransferase</keyword>
<dbReference type="InterPro" id="IPR019874">
    <property type="entry name" value="RF_methyltr_PrmC"/>
</dbReference>
<dbReference type="Proteomes" id="UP001224412">
    <property type="component" value="Unassembled WGS sequence"/>
</dbReference>
<dbReference type="Gene3D" id="3.40.50.150">
    <property type="entry name" value="Vaccinia Virus protein VP39"/>
    <property type="match status" value="1"/>
</dbReference>
<evidence type="ECO:0000256" key="5">
    <source>
        <dbReference type="ARBA" id="ARBA00048391"/>
    </source>
</evidence>
<organism evidence="8 9">
    <name type="scientific">Corynebacterium pseudodiphtheriticum</name>
    <dbReference type="NCBI Taxonomy" id="37637"/>
    <lineage>
        <taxon>Bacteria</taxon>
        <taxon>Bacillati</taxon>
        <taxon>Actinomycetota</taxon>
        <taxon>Actinomycetes</taxon>
        <taxon>Mycobacteriales</taxon>
        <taxon>Corynebacteriaceae</taxon>
        <taxon>Corynebacterium</taxon>
    </lineage>
</organism>
<dbReference type="Pfam" id="PF05175">
    <property type="entry name" value="MTS"/>
    <property type="match status" value="1"/>
</dbReference>
<name>A0AAP4BQ83_9CORY</name>
<evidence type="ECO:0000313" key="8">
    <source>
        <dbReference type="EMBL" id="MDK4306233.1"/>
    </source>
</evidence>
<gene>
    <name evidence="8" type="primary">prmC</name>
    <name evidence="8" type="ORF">QPX42_01490</name>
</gene>
<feature type="domain" description="Methyltransferase small" evidence="6">
    <location>
        <begin position="107"/>
        <end position="192"/>
    </location>
</feature>
<dbReference type="InterPro" id="IPR004556">
    <property type="entry name" value="HemK-like"/>
</dbReference>
<dbReference type="EC" id="2.1.1.297" evidence="1"/>
<dbReference type="Pfam" id="PF17827">
    <property type="entry name" value="PrmC_N"/>
    <property type="match status" value="1"/>
</dbReference>
<dbReference type="PROSITE" id="PS00092">
    <property type="entry name" value="N6_MTASE"/>
    <property type="match status" value="1"/>
</dbReference>
<dbReference type="EMBL" id="JASNVH010000002">
    <property type="protein sequence ID" value="MDK4306233.1"/>
    <property type="molecule type" value="Genomic_DNA"/>
</dbReference>